<keyword evidence="3" id="KW-1185">Reference proteome</keyword>
<evidence type="ECO:0000313" key="2">
    <source>
        <dbReference type="EMBL" id="KXS12173.1"/>
    </source>
</evidence>
<organism evidence="2 3">
    <name type="scientific">Gonapodya prolifera (strain JEL478)</name>
    <name type="common">Monoblepharis prolifera</name>
    <dbReference type="NCBI Taxonomy" id="1344416"/>
    <lineage>
        <taxon>Eukaryota</taxon>
        <taxon>Fungi</taxon>
        <taxon>Fungi incertae sedis</taxon>
        <taxon>Chytridiomycota</taxon>
        <taxon>Chytridiomycota incertae sedis</taxon>
        <taxon>Monoblepharidomycetes</taxon>
        <taxon>Monoblepharidales</taxon>
        <taxon>Gonapodyaceae</taxon>
        <taxon>Gonapodya</taxon>
    </lineage>
</organism>
<dbReference type="Proteomes" id="UP000070544">
    <property type="component" value="Unassembled WGS sequence"/>
</dbReference>
<feature type="signal peptide" evidence="1">
    <location>
        <begin position="1"/>
        <end position="18"/>
    </location>
</feature>
<evidence type="ECO:0000313" key="3">
    <source>
        <dbReference type="Proteomes" id="UP000070544"/>
    </source>
</evidence>
<keyword evidence="1" id="KW-0732">Signal</keyword>
<evidence type="ECO:0000256" key="1">
    <source>
        <dbReference type="SAM" id="SignalP"/>
    </source>
</evidence>
<feature type="chain" id="PRO_5007295995" evidence="1">
    <location>
        <begin position="19"/>
        <end position="201"/>
    </location>
</feature>
<gene>
    <name evidence="2" type="ORF">M427DRAFT_408290</name>
</gene>
<dbReference type="EMBL" id="KQ965790">
    <property type="protein sequence ID" value="KXS12173.1"/>
    <property type="molecule type" value="Genomic_DNA"/>
</dbReference>
<accession>A0A139A753</accession>
<protein>
    <submittedName>
        <fullName evidence="2">Uncharacterized protein</fullName>
    </submittedName>
</protein>
<proteinExistence type="predicted"/>
<sequence length="201" mass="21941">MASSRIHFIVIMATLALCGPNLSTSALPGLPCAATLSPLLTPTLRSASSIPYTSDLPSPTPTTTLYPSASALTTHLLIPFSPPFPPFLSNLPRRPITASSQHSASAIPLIIISDLPPPPPFFSAALERTCWAVHNATVSAHFRDRCLITIVQLLTLLCGLGHSELHRIMAREHRQHRVMCKKVCLSPLFFLHFSLFFHAYL</sequence>
<name>A0A139A753_GONPJ</name>
<dbReference type="AlphaFoldDB" id="A0A139A753"/>
<reference evidence="2 3" key="1">
    <citation type="journal article" date="2015" name="Genome Biol. Evol.">
        <title>Phylogenomic analyses indicate that early fungi evolved digesting cell walls of algal ancestors of land plants.</title>
        <authorList>
            <person name="Chang Y."/>
            <person name="Wang S."/>
            <person name="Sekimoto S."/>
            <person name="Aerts A.L."/>
            <person name="Choi C."/>
            <person name="Clum A."/>
            <person name="LaButti K.M."/>
            <person name="Lindquist E.A."/>
            <person name="Yee Ngan C."/>
            <person name="Ohm R.A."/>
            <person name="Salamov A.A."/>
            <person name="Grigoriev I.V."/>
            <person name="Spatafora J.W."/>
            <person name="Berbee M.L."/>
        </authorList>
    </citation>
    <scope>NUCLEOTIDE SEQUENCE [LARGE SCALE GENOMIC DNA]</scope>
    <source>
        <strain evidence="2 3">JEL478</strain>
    </source>
</reference>